<keyword evidence="2" id="KW-1185">Reference proteome</keyword>
<evidence type="ECO:0000313" key="1">
    <source>
        <dbReference type="EMBL" id="MBW0464479.1"/>
    </source>
</evidence>
<reference evidence="1" key="1">
    <citation type="submission" date="2021-03" db="EMBL/GenBank/DDBJ databases">
        <title>Draft genome sequence of rust myrtle Austropuccinia psidii MF-1, a brazilian biotype.</title>
        <authorList>
            <person name="Quecine M.C."/>
            <person name="Pachon D.M.R."/>
            <person name="Bonatelli M.L."/>
            <person name="Correr F.H."/>
            <person name="Franceschini L.M."/>
            <person name="Leite T.F."/>
            <person name="Margarido G.R.A."/>
            <person name="Almeida C.A."/>
            <person name="Ferrarezi J.A."/>
            <person name="Labate C.A."/>
        </authorList>
    </citation>
    <scope>NUCLEOTIDE SEQUENCE</scope>
    <source>
        <strain evidence="1">MF-1</strain>
    </source>
</reference>
<dbReference type="AlphaFoldDB" id="A0A9Q3BFR5"/>
<name>A0A9Q3BFR5_9BASI</name>
<dbReference type="InterPro" id="IPR043502">
    <property type="entry name" value="DNA/RNA_pol_sf"/>
</dbReference>
<gene>
    <name evidence="1" type="ORF">O181_004194</name>
</gene>
<dbReference type="Proteomes" id="UP000765509">
    <property type="component" value="Unassembled WGS sequence"/>
</dbReference>
<comment type="caution">
    <text evidence="1">The sequence shown here is derived from an EMBL/GenBank/DDBJ whole genome shotgun (WGS) entry which is preliminary data.</text>
</comment>
<proteinExistence type="predicted"/>
<dbReference type="Gene3D" id="3.10.10.10">
    <property type="entry name" value="HIV Type 1 Reverse Transcriptase, subunit A, domain 1"/>
    <property type="match status" value="1"/>
</dbReference>
<protein>
    <submittedName>
        <fullName evidence="1">Uncharacterized protein</fullName>
    </submittedName>
</protein>
<sequence length="93" mass="10773">MEIILNVERPYPPLLRSPSYPVSPRARQALETHIVELMKLGILSKVGHNEEVEFPTPVIITWHNDKSKMVGDFRALNSYIIPDRYPIPRIHET</sequence>
<dbReference type="SUPFAM" id="SSF56672">
    <property type="entry name" value="DNA/RNA polymerases"/>
    <property type="match status" value="1"/>
</dbReference>
<dbReference type="OrthoDB" id="6776860at2759"/>
<dbReference type="EMBL" id="AVOT02000788">
    <property type="protein sequence ID" value="MBW0464479.1"/>
    <property type="molecule type" value="Genomic_DNA"/>
</dbReference>
<evidence type="ECO:0000313" key="2">
    <source>
        <dbReference type="Proteomes" id="UP000765509"/>
    </source>
</evidence>
<accession>A0A9Q3BFR5</accession>
<organism evidence="1 2">
    <name type="scientific">Austropuccinia psidii MF-1</name>
    <dbReference type="NCBI Taxonomy" id="1389203"/>
    <lineage>
        <taxon>Eukaryota</taxon>
        <taxon>Fungi</taxon>
        <taxon>Dikarya</taxon>
        <taxon>Basidiomycota</taxon>
        <taxon>Pucciniomycotina</taxon>
        <taxon>Pucciniomycetes</taxon>
        <taxon>Pucciniales</taxon>
        <taxon>Sphaerophragmiaceae</taxon>
        <taxon>Austropuccinia</taxon>
    </lineage>
</organism>